<dbReference type="InterPro" id="IPR000884">
    <property type="entry name" value="TSP1_rpt"/>
</dbReference>
<dbReference type="Pfam" id="PF00090">
    <property type="entry name" value="TSP_1"/>
    <property type="match status" value="4"/>
</dbReference>
<dbReference type="Pfam" id="PF06119">
    <property type="entry name" value="NIDO"/>
    <property type="match status" value="1"/>
</dbReference>
<feature type="domain" description="Chitin-binding type-2" evidence="7">
    <location>
        <begin position="607"/>
        <end position="654"/>
    </location>
</feature>
<dbReference type="SUPFAM" id="SSF82895">
    <property type="entry name" value="TSP-1 type 1 repeat"/>
    <property type="match status" value="3"/>
</dbReference>
<feature type="domain" description="Chitin-binding type-2" evidence="7">
    <location>
        <begin position="936"/>
        <end position="1004"/>
    </location>
</feature>
<dbReference type="Proteomes" id="UP000594262">
    <property type="component" value="Unplaced"/>
</dbReference>
<dbReference type="EnsemblMetazoa" id="CLYHEMT009264.1">
    <property type="protein sequence ID" value="CLYHEMP009264.1"/>
    <property type="gene ID" value="CLYHEMG009264"/>
</dbReference>
<proteinExistence type="predicted"/>
<feature type="domain" description="Chitin-binding type-2" evidence="7">
    <location>
        <begin position="1357"/>
        <end position="1426"/>
    </location>
</feature>
<evidence type="ECO:0000256" key="2">
    <source>
        <dbReference type="ARBA" id="ARBA00022525"/>
    </source>
</evidence>
<dbReference type="InterPro" id="IPR036508">
    <property type="entry name" value="Chitin-bd_dom_sf"/>
</dbReference>
<evidence type="ECO:0000313" key="8">
    <source>
        <dbReference type="EnsemblMetazoa" id="CLYHEMP009264.1"/>
    </source>
</evidence>
<name>A0A7M5VAY1_9CNID</name>
<sequence>MAFKLVLLACLYVHVVYSKTIFDINSGTPLIYANSDDDSILQQLSKSFPYFGNEKNTIYISANGLVSFDAKITEFDTSIFPLQIGTDSVFPFFADSNGFNVGSVRHREAEPFELTSLKNTIVSNRAGVTNINLNFGYLVEWDEMSPCGCYYPRNKIQMALVTDGCASYAIIGYVAVNWGSRDQAKAGYVHVLGNNRVETPESTAGTLATLVASQADQVWYFQGENVCTGKARDEFVVDPQNNNQYYVCGDCDIARTITCTSPQFYDPQCQKCVTRAFPNCDNPVNGGFSQWSNFGTCTKTCGDGQQEQRRTCTNPVPTNGGLSCQNNPAIIDKATSKLIPCNLRTCPQNGGYCSWTNGACNPTCGAGTLTQTRTCACPAPAFGGSDCSLLGPTTNIISCTNGPCPINGGFTAWQNIGGCTKTCGDDGLQRQERTCTNPVAQFGGLTCQENPLIVNKAIVQFIACGRGRCPDVCTNSNTQHNDFYVYPSQTRYCLCTRIDSNSLLTYIDDNVGCVDCPAGASWDPLIDSCSQIQQFQCLADPFCVGKTAGDYSIYHGFANESCSTQYYRCDASLQKQLFSCPINDAGAYFNPVTRTCSTGLAPASCDNHECIGRTDGNKGRLDANCRSYLTCNSFLPTFPICPQGFYYDQGIRRCVEGGSRDNPPAGCIDPDCAGRPAGNYAVDNFCNAFYTCDANQRELSFTSCGSGEYYNPTLSGCSTNYPTGCQHKFCTERSNNVAGIFSFTGSSCSNSYVSCSGTSTAVPNLLTFSLSCPPNQYFRVSNSATSAGSCVNVDGNTPISPLCPNYQCIGRQNGYTFALSTTVAHDCRKYYICNDQQLSEQQCPTASPYYNPNTKTCDSVPSALCWHPDCISGTVPRDYAITANSQCFSSFYRCDANRQRSSQSCGLSFLGGYYGIDAVTNTWRCISGIAPSTCPNYLCIGRTGSASSVSTPMYRNPNDLYCTGYVSCSFSGVQSFLTCPNGGFLDYSGYQCVSARPLDQACRVDGGLSLWGAWQYVAGTSCSAACGNDGVQQMIRTRACNNPAPLNGGSTCGNAALTETKNDVCQTTPPPCGDQFCIGRAAGDYSRTLKDLVNSPNIACFNGYLRCSGAPLNTLEVRTCPSGSIWSPSSTSSNTGACITRPNTLDARCPVCAGIFSGSVPFSTLLTTYDCRSYYSCNNEAHSLVNCPQDTTTFGSNDPRPTYYNPNTKLCERIPVATCSPVQGYWSSWTYAASSSCSVDNNFQCSETQTRLCNSPSPVPSNDPNRQCPGLPTQRVPCRAGASGCGDAFCQSRIAGNYSKTLELSTPTNLGCYKEYITCSGPPSNTKTYEKCILNDQIYFPEKGRCFRDDPDPNCPNVGCAGKADGDHPFSNDLHDCRQFYTCLNEQPTLNTCPTDAQNRSSYYDGFFEKKCVNLPQDLVRRTCNYIQGWWSTWAPAQTCSRNGANQCVRSRTRSCNNPSPKNDPFPCGYSVANLRDESDTIACLESECAQPCQGITCPASSTCVNVGVSYQCQCNAGYQLISGNQLTVV</sequence>
<dbReference type="Gene3D" id="2.170.140.10">
    <property type="entry name" value="Chitin binding domain"/>
    <property type="match status" value="1"/>
</dbReference>
<feature type="domain" description="Chitin-binding type-2" evidence="7">
    <location>
        <begin position="669"/>
        <end position="727"/>
    </location>
</feature>
<dbReference type="SMART" id="SM00209">
    <property type="entry name" value="TSP1"/>
    <property type="match status" value="5"/>
</dbReference>
<keyword evidence="2" id="KW-0964">Secreted</keyword>
<feature type="signal peptide" evidence="6">
    <location>
        <begin position="1"/>
        <end position="18"/>
    </location>
</feature>
<feature type="domain" description="Chitin-binding type-2" evidence="7">
    <location>
        <begin position="805"/>
        <end position="867"/>
    </location>
</feature>
<keyword evidence="3 6" id="KW-0732">Signal</keyword>
<dbReference type="InterPro" id="IPR036383">
    <property type="entry name" value="TSP1_rpt_sf"/>
</dbReference>
<dbReference type="OrthoDB" id="9972657at2759"/>
<protein>
    <recommendedName>
        <fullName evidence="7">Chitin-binding type-2 domain-containing protein</fullName>
    </recommendedName>
</protein>
<comment type="subcellular location">
    <subcellularLocation>
        <location evidence="1">Secreted</location>
    </subcellularLocation>
</comment>
<evidence type="ECO:0000256" key="5">
    <source>
        <dbReference type="ARBA" id="ARBA00023157"/>
    </source>
</evidence>
<evidence type="ECO:0000256" key="3">
    <source>
        <dbReference type="ARBA" id="ARBA00022729"/>
    </source>
</evidence>
<dbReference type="InterPro" id="IPR052065">
    <property type="entry name" value="Compl_asym_regulator"/>
</dbReference>
<evidence type="ECO:0000259" key="7">
    <source>
        <dbReference type="PROSITE" id="PS50940"/>
    </source>
</evidence>
<dbReference type="PROSITE" id="PS50940">
    <property type="entry name" value="CHIT_BIND_II"/>
    <property type="match status" value="6"/>
</dbReference>
<evidence type="ECO:0000256" key="4">
    <source>
        <dbReference type="ARBA" id="ARBA00022737"/>
    </source>
</evidence>
<dbReference type="Pfam" id="PF01607">
    <property type="entry name" value="CBM_14"/>
    <property type="match status" value="3"/>
</dbReference>
<dbReference type="PROSITE" id="PS50092">
    <property type="entry name" value="TSP1"/>
    <property type="match status" value="5"/>
</dbReference>
<evidence type="ECO:0000256" key="1">
    <source>
        <dbReference type="ARBA" id="ARBA00004613"/>
    </source>
</evidence>
<dbReference type="GO" id="GO:0007160">
    <property type="term" value="P:cell-matrix adhesion"/>
    <property type="evidence" value="ECO:0007669"/>
    <property type="project" value="InterPro"/>
</dbReference>
<organism evidence="8 9">
    <name type="scientific">Clytia hemisphaerica</name>
    <dbReference type="NCBI Taxonomy" id="252671"/>
    <lineage>
        <taxon>Eukaryota</taxon>
        <taxon>Metazoa</taxon>
        <taxon>Cnidaria</taxon>
        <taxon>Hydrozoa</taxon>
        <taxon>Hydroidolina</taxon>
        <taxon>Leptothecata</taxon>
        <taxon>Obeliida</taxon>
        <taxon>Clytiidae</taxon>
        <taxon>Clytia</taxon>
    </lineage>
</organism>
<feature type="domain" description="Chitin-binding type-2" evidence="7">
    <location>
        <begin position="224"/>
        <end position="282"/>
    </location>
</feature>
<accession>A0A7M5VAY1</accession>
<dbReference type="SUPFAM" id="SSF57625">
    <property type="entry name" value="Invertebrate chitin-binding proteins"/>
    <property type="match status" value="3"/>
</dbReference>
<dbReference type="InterPro" id="IPR003886">
    <property type="entry name" value="NIDO_dom"/>
</dbReference>
<evidence type="ECO:0000256" key="6">
    <source>
        <dbReference type="SAM" id="SignalP"/>
    </source>
</evidence>
<dbReference type="GO" id="GO:0005576">
    <property type="term" value="C:extracellular region"/>
    <property type="evidence" value="ECO:0007669"/>
    <property type="project" value="InterPro"/>
</dbReference>
<dbReference type="Gene3D" id="2.20.100.10">
    <property type="entry name" value="Thrombospondin type-1 (TSP1) repeat"/>
    <property type="match status" value="4"/>
</dbReference>
<keyword evidence="5" id="KW-1015">Disulfide bond</keyword>
<dbReference type="PANTHER" id="PTHR22906">
    <property type="entry name" value="PROPERDIN"/>
    <property type="match status" value="1"/>
</dbReference>
<dbReference type="SMART" id="SM00494">
    <property type="entry name" value="ChtBD2"/>
    <property type="match status" value="9"/>
</dbReference>
<keyword evidence="4" id="KW-0677">Repeat</keyword>
<reference evidence="8" key="1">
    <citation type="submission" date="2021-01" db="UniProtKB">
        <authorList>
            <consortium name="EnsemblMetazoa"/>
        </authorList>
    </citation>
    <scope>IDENTIFICATION</scope>
</reference>
<dbReference type="PANTHER" id="PTHR22906:SF43">
    <property type="entry name" value="PROPERDIN"/>
    <property type="match status" value="1"/>
</dbReference>
<evidence type="ECO:0000313" key="9">
    <source>
        <dbReference type="Proteomes" id="UP000594262"/>
    </source>
</evidence>
<dbReference type="GO" id="GO:0008061">
    <property type="term" value="F:chitin binding"/>
    <property type="evidence" value="ECO:0007669"/>
    <property type="project" value="InterPro"/>
</dbReference>
<dbReference type="InterPro" id="IPR002557">
    <property type="entry name" value="Chitin-bd_dom"/>
</dbReference>
<feature type="chain" id="PRO_5029877425" description="Chitin-binding type-2 domain-containing protein" evidence="6">
    <location>
        <begin position="19"/>
        <end position="1530"/>
    </location>
</feature>
<keyword evidence="9" id="KW-1185">Reference proteome</keyword>